<comment type="caution">
    <text evidence="4">The sequence shown here is derived from an EMBL/GenBank/DDBJ whole genome shotgun (WGS) entry which is preliminary data.</text>
</comment>
<evidence type="ECO:0000259" key="3">
    <source>
        <dbReference type="PROSITE" id="PS50157"/>
    </source>
</evidence>
<keyword evidence="1" id="KW-0863">Zinc-finger</keyword>
<organism evidence="4 5">
    <name type="scientific">Mycena alexandri</name>
    <dbReference type="NCBI Taxonomy" id="1745969"/>
    <lineage>
        <taxon>Eukaryota</taxon>
        <taxon>Fungi</taxon>
        <taxon>Dikarya</taxon>
        <taxon>Basidiomycota</taxon>
        <taxon>Agaricomycotina</taxon>
        <taxon>Agaricomycetes</taxon>
        <taxon>Agaricomycetidae</taxon>
        <taxon>Agaricales</taxon>
        <taxon>Marasmiineae</taxon>
        <taxon>Mycenaceae</taxon>
        <taxon>Mycena</taxon>
    </lineage>
</organism>
<dbReference type="AlphaFoldDB" id="A0AAD6TD73"/>
<protein>
    <recommendedName>
        <fullName evidence="3">C2H2-type domain-containing protein</fullName>
    </recommendedName>
</protein>
<feature type="non-terminal residue" evidence="4">
    <location>
        <position position="264"/>
    </location>
</feature>
<evidence type="ECO:0000313" key="4">
    <source>
        <dbReference type="EMBL" id="KAJ7044404.1"/>
    </source>
</evidence>
<evidence type="ECO:0000256" key="1">
    <source>
        <dbReference type="PROSITE-ProRule" id="PRU00042"/>
    </source>
</evidence>
<dbReference type="Gene3D" id="3.30.160.60">
    <property type="entry name" value="Classic Zinc Finger"/>
    <property type="match status" value="1"/>
</dbReference>
<feature type="domain" description="C2H2-type" evidence="3">
    <location>
        <begin position="8"/>
        <end position="38"/>
    </location>
</feature>
<dbReference type="PANTHER" id="PTHR33936">
    <property type="entry name" value="PROTEIN CBG17840"/>
    <property type="match status" value="1"/>
</dbReference>
<dbReference type="PROSITE" id="PS50157">
    <property type="entry name" value="ZINC_FINGER_C2H2_2"/>
    <property type="match status" value="1"/>
</dbReference>
<dbReference type="InterPro" id="IPR013087">
    <property type="entry name" value="Znf_C2H2_type"/>
</dbReference>
<reference evidence="4" key="1">
    <citation type="submission" date="2023-03" db="EMBL/GenBank/DDBJ databases">
        <title>Massive genome expansion in bonnet fungi (Mycena s.s.) driven by repeated elements and novel gene families across ecological guilds.</title>
        <authorList>
            <consortium name="Lawrence Berkeley National Laboratory"/>
            <person name="Harder C.B."/>
            <person name="Miyauchi S."/>
            <person name="Viragh M."/>
            <person name="Kuo A."/>
            <person name="Thoen E."/>
            <person name="Andreopoulos B."/>
            <person name="Lu D."/>
            <person name="Skrede I."/>
            <person name="Drula E."/>
            <person name="Henrissat B."/>
            <person name="Morin E."/>
            <person name="Kohler A."/>
            <person name="Barry K."/>
            <person name="LaButti K."/>
            <person name="Morin E."/>
            <person name="Salamov A."/>
            <person name="Lipzen A."/>
            <person name="Mereny Z."/>
            <person name="Hegedus B."/>
            <person name="Baldrian P."/>
            <person name="Stursova M."/>
            <person name="Weitz H."/>
            <person name="Taylor A."/>
            <person name="Grigoriev I.V."/>
            <person name="Nagy L.G."/>
            <person name="Martin F."/>
            <person name="Kauserud H."/>
        </authorList>
    </citation>
    <scope>NUCLEOTIDE SEQUENCE</scope>
    <source>
        <strain evidence="4">CBHHK200</strain>
    </source>
</reference>
<dbReference type="Proteomes" id="UP001218188">
    <property type="component" value="Unassembled WGS sequence"/>
</dbReference>
<dbReference type="PANTHER" id="PTHR33936:SF24">
    <property type="entry name" value="C2H2-TYPE DOMAIN-CONTAINING PROTEIN"/>
    <property type="match status" value="1"/>
</dbReference>
<gene>
    <name evidence="4" type="ORF">C8F04DRAFT_1389234</name>
</gene>
<dbReference type="SMART" id="SM00355">
    <property type="entry name" value="ZnF_C2H2"/>
    <property type="match status" value="5"/>
</dbReference>
<keyword evidence="5" id="KW-1185">Reference proteome</keyword>
<name>A0AAD6TD73_9AGAR</name>
<sequence>MPTPLFPYKCGSPGCNQKFEKLEHLHRHTKSSHSSPKPDTFKCGAVGCKAPSFPQLSLLHQHTAEVHPKFSKNTPSGPSLPKQEAFKCGVDGCKASSFPQLSLLHQHTAEAHPKPLPKPETFKCGVEGCKAPSFPQLSLLYQHTSEAHPKPLPKQATFKCGAEGCKAPSFPKLSLLHQHTAEAHSKISRNTPSGSPTPTFSTQGHPIPVTNTAPAPTSLGAKNAISGSEYVPAVFAPLGEILQRITQLELRQMLIDKSTLKVGI</sequence>
<dbReference type="EMBL" id="JARJCM010000007">
    <property type="protein sequence ID" value="KAJ7044404.1"/>
    <property type="molecule type" value="Genomic_DNA"/>
</dbReference>
<evidence type="ECO:0000313" key="5">
    <source>
        <dbReference type="Proteomes" id="UP001218188"/>
    </source>
</evidence>
<keyword evidence="1" id="KW-0479">Metal-binding</keyword>
<proteinExistence type="predicted"/>
<accession>A0AAD6TD73</accession>
<feature type="region of interest" description="Disordered" evidence="2">
    <location>
        <begin position="181"/>
        <end position="215"/>
    </location>
</feature>
<evidence type="ECO:0000256" key="2">
    <source>
        <dbReference type="SAM" id="MobiDB-lite"/>
    </source>
</evidence>
<dbReference type="PROSITE" id="PS00028">
    <property type="entry name" value="ZINC_FINGER_C2H2_1"/>
    <property type="match status" value="1"/>
</dbReference>
<dbReference type="InterPro" id="IPR052797">
    <property type="entry name" value="RegFact_GeneExpr_CellDeath"/>
</dbReference>
<feature type="compositionally biased region" description="Low complexity" evidence="2">
    <location>
        <begin position="191"/>
        <end position="202"/>
    </location>
</feature>
<keyword evidence="1" id="KW-0862">Zinc</keyword>
<dbReference type="GO" id="GO:0008270">
    <property type="term" value="F:zinc ion binding"/>
    <property type="evidence" value="ECO:0007669"/>
    <property type="project" value="UniProtKB-KW"/>
</dbReference>